<organism evidence="2 3">
    <name type="scientific">Miniimonas arenae</name>
    <dbReference type="NCBI Taxonomy" id="676201"/>
    <lineage>
        <taxon>Bacteria</taxon>
        <taxon>Bacillati</taxon>
        <taxon>Actinomycetota</taxon>
        <taxon>Actinomycetes</taxon>
        <taxon>Micrococcales</taxon>
        <taxon>Beutenbergiaceae</taxon>
        <taxon>Miniimonas</taxon>
    </lineage>
</organism>
<comment type="caution">
    <text evidence="2">The sequence shown here is derived from an EMBL/GenBank/DDBJ whole genome shotgun (WGS) entry which is preliminary data.</text>
</comment>
<accession>A0A5C5BEB9</accession>
<sequence>MAVDGRSAGGKTTLAGRVADAVGRSAVVHADDLAWHEPMFGWAPVERALLEAVRAGGPVRLRPPAWAERGREGAIELPEDLELVVIEGVGSAQREVADLLDAVVWVQSDDAEAERRGIARDIASGENGDVEETIAFWHAWMAHEREHLRADRPWERADVVAAGTPPIPLADGEVAVAPPLRPPHPALPPQP</sequence>
<dbReference type="AlphaFoldDB" id="A0A5C5BEB9"/>
<reference evidence="2 3" key="1">
    <citation type="submission" date="2019-06" db="EMBL/GenBank/DDBJ databases">
        <title>Draft genome sequence of Miniimonas arenae KCTC 19750T isolated from sea sand.</title>
        <authorList>
            <person name="Park S.-J."/>
        </authorList>
    </citation>
    <scope>NUCLEOTIDE SEQUENCE [LARGE SCALE GENOMIC DNA]</scope>
    <source>
        <strain evidence="2 3">KCTC 19750</strain>
    </source>
</reference>
<dbReference type="SUPFAM" id="SSF52540">
    <property type="entry name" value="P-loop containing nucleoside triphosphate hydrolases"/>
    <property type="match status" value="1"/>
</dbReference>
<dbReference type="EMBL" id="VENP01000016">
    <property type="protein sequence ID" value="TNU75126.1"/>
    <property type="molecule type" value="Genomic_DNA"/>
</dbReference>
<dbReference type="Proteomes" id="UP000313849">
    <property type="component" value="Unassembled WGS sequence"/>
</dbReference>
<proteinExistence type="predicted"/>
<protein>
    <recommendedName>
        <fullName evidence="4">Uridine kinase</fullName>
    </recommendedName>
</protein>
<dbReference type="OrthoDB" id="3237545at2"/>
<evidence type="ECO:0000313" key="3">
    <source>
        <dbReference type="Proteomes" id="UP000313849"/>
    </source>
</evidence>
<dbReference type="InterPro" id="IPR027417">
    <property type="entry name" value="P-loop_NTPase"/>
</dbReference>
<evidence type="ECO:0000256" key="1">
    <source>
        <dbReference type="SAM" id="MobiDB-lite"/>
    </source>
</evidence>
<gene>
    <name evidence="2" type="ORF">FH969_06085</name>
</gene>
<name>A0A5C5BEB9_9MICO</name>
<feature type="region of interest" description="Disordered" evidence="1">
    <location>
        <begin position="170"/>
        <end position="191"/>
    </location>
</feature>
<feature type="compositionally biased region" description="Pro residues" evidence="1">
    <location>
        <begin position="179"/>
        <end position="191"/>
    </location>
</feature>
<keyword evidence="3" id="KW-1185">Reference proteome</keyword>
<evidence type="ECO:0008006" key="4">
    <source>
        <dbReference type="Google" id="ProtNLM"/>
    </source>
</evidence>
<evidence type="ECO:0000313" key="2">
    <source>
        <dbReference type="EMBL" id="TNU75126.1"/>
    </source>
</evidence>
<dbReference type="Gene3D" id="3.40.50.300">
    <property type="entry name" value="P-loop containing nucleotide triphosphate hydrolases"/>
    <property type="match status" value="1"/>
</dbReference>